<dbReference type="EMBL" id="JACXSK010000028">
    <property type="protein sequence ID" value="MBD3125870.1"/>
    <property type="molecule type" value="Genomic_DNA"/>
</dbReference>
<keyword evidence="1" id="KW-0472">Membrane</keyword>
<evidence type="ECO:0000313" key="3">
    <source>
        <dbReference type="Proteomes" id="UP000605024"/>
    </source>
</evidence>
<dbReference type="RefSeq" id="WP_159137299.1">
    <property type="nucleotide sequence ID" value="NZ_JACXSK010000028.1"/>
</dbReference>
<dbReference type="AlphaFoldDB" id="A0A8I0KQ49"/>
<feature type="transmembrane region" description="Helical" evidence="1">
    <location>
        <begin position="152"/>
        <end position="173"/>
    </location>
</feature>
<evidence type="ECO:0000256" key="1">
    <source>
        <dbReference type="SAM" id="Phobius"/>
    </source>
</evidence>
<keyword evidence="1" id="KW-0812">Transmembrane</keyword>
<name>A0A8I0KQ49_CITBR</name>
<organism evidence="2 3">
    <name type="scientific">Citrobacter braakii</name>
    <dbReference type="NCBI Taxonomy" id="57706"/>
    <lineage>
        <taxon>Bacteria</taxon>
        <taxon>Pseudomonadati</taxon>
        <taxon>Pseudomonadota</taxon>
        <taxon>Gammaproteobacteria</taxon>
        <taxon>Enterobacterales</taxon>
        <taxon>Enterobacteriaceae</taxon>
        <taxon>Citrobacter</taxon>
        <taxon>Citrobacter freundii complex</taxon>
    </lineage>
</organism>
<protein>
    <submittedName>
        <fullName evidence="2">Uncharacterized protein</fullName>
    </submittedName>
</protein>
<feature type="transmembrane region" description="Helical" evidence="1">
    <location>
        <begin position="121"/>
        <end position="140"/>
    </location>
</feature>
<gene>
    <name evidence="2" type="ORF">ID160_24800</name>
</gene>
<sequence>MLTFNDVNRDVKFIISEMGNPNRPIPSTWKAVKVSAIIPVIGVFLSSVSFWLVCSIANHQDLSLSQFWTYLSSGDAIPVYMSIAIGVAQALLLLPFVSFYQSIPYDVRIATPLLLTFKKKAIIGTLYYLSILLASCVLSFKNESFLFSTPILMFIAIFFVNITINIQITKYGLGEIINRMKAKMV</sequence>
<accession>A0A8I0KQ49</accession>
<dbReference type="Proteomes" id="UP000605024">
    <property type="component" value="Unassembled WGS sequence"/>
</dbReference>
<keyword evidence="1" id="KW-1133">Transmembrane helix</keyword>
<feature type="transmembrane region" description="Helical" evidence="1">
    <location>
        <begin position="79"/>
        <end position="100"/>
    </location>
</feature>
<feature type="transmembrane region" description="Helical" evidence="1">
    <location>
        <begin position="36"/>
        <end position="59"/>
    </location>
</feature>
<evidence type="ECO:0000313" key="2">
    <source>
        <dbReference type="EMBL" id="MBD3125870.1"/>
    </source>
</evidence>
<proteinExistence type="predicted"/>
<reference evidence="2" key="1">
    <citation type="submission" date="2020-09" db="EMBL/GenBank/DDBJ databases">
        <title>Characterization of IncC plasmids in Enterobacterales of food-producing animals originating from China.</title>
        <authorList>
            <person name="Zhang Y."/>
            <person name="Lei C.-W."/>
        </authorList>
    </citation>
    <scope>NUCLEOTIDE SEQUENCE</scope>
    <source>
        <strain evidence="2">CC1</strain>
    </source>
</reference>
<comment type="caution">
    <text evidence="2">The sequence shown here is derived from an EMBL/GenBank/DDBJ whole genome shotgun (WGS) entry which is preliminary data.</text>
</comment>